<keyword evidence="2 8" id="KW-0796">Tight junction</keyword>
<keyword evidence="7 8" id="KW-0472">Membrane</keyword>
<feature type="transmembrane region" description="Helical" evidence="8">
    <location>
        <begin position="169"/>
        <end position="190"/>
    </location>
</feature>
<dbReference type="GO" id="GO:0005923">
    <property type="term" value="C:bicellular tight junction"/>
    <property type="evidence" value="ECO:0007669"/>
    <property type="project" value="UniProtKB-SubCell"/>
</dbReference>
<dbReference type="CTD" id="751666"/>
<dbReference type="Gene3D" id="1.20.140.150">
    <property type="match status" value="1"/>
</dbReference>
<comment type="function">
    <text evidence="8">Claudins function as major constituents of the tight junction complexes that regulate the permeability of epithelia.</text>
</comment>
<evidence type="ECO:0000313" key="10">
    <source>
        <dbReference type="RefSeq" id="XP_030647873.1"/>
    </source>
</evidence>
<dbReference type="InterPro" id="IPR006187">
    <property type="entry name" value="Claudin"/>
</dbReference>
<dbReference type="OrthoDB" id="8612291at2759"/>
<dbReference type="AlphaFoldDB" id="A0A6J2WUC6"/>
<proteinExistence type="inferred from homology"/>
<dbReference type="InParanoid" id="A0A6J2WUC6"/>
<dbReference type="Proteomes" id="UP000504632">
    <property type="component" value="Chromosome 14"/>
</dbReference>
<protein>
    <recommendedName>
        <fullName evidence="8">Claudin</fullName>
    </recommendedName>
</protein>
<keyword evidence="3 8" id="KW-1003">Cell membrane</keyword>
<accession>A0A6J2WUC6</accession>
<dbReference type="InterPro" id="IPR004031">
    <property type="entry name" value="PMP22/EMP/MP20/Claudin"/>
</dbReference>
<feature type="transmembrane region" description="Helical" evidence="8">
    <location>
        <begin position="122"/>
        <end position="143"/>
    </location>
</feature>
<evidence type="ECO:0000256" key="6">
    <source>
        <dbReference type="ARBA" id="ARBA00022989"/>
    </source>
</evidence>
<feature type="transmembrane region" description="Helical" evidence="8">
    <location>
        <begin position="79"/>
        <end position="102"/>
    </location>
</feature>
<organism evidence="9 10">
    <name type="scientific">Chanos chanos</name>
    <name type="common">Milkfish</name>
    <name type="synonym">Mugil chanos</name>
    <dbReference type="NCBI Taxonomy" id="29144"/>
    <lineage>
        <taxon>Eukaryota</taxon>
        <taxon>Metazoa</taxon>
        <taxon>Chordata</taxon>
        <taxon>Craniata</taxon>
        <taxon>Vertebrata</taxon>
        <taxon>Euteleostomi</taxon>
        <taxon>Actinopterygii</taxon>
        <taxon>Neopterygii</taxon>
        <taxon>Teleostei</taxon>
        <taxon>Ostariophysi</taxon>
        <taxon>Gonorynchiformes</taxon>
        <taxon>Chanidae</taxon>
        <taxon>Chanos</taxon>
    </lineage>
</organism>
<evidence type="ECO:0000256" key="4">
    <source>
        <dbReference type="ARBA" id="ARBA00022692"/>
    </source>
</evidence>
<dbReference type="GeneID" id="115828103"/>
<dbReference type="PROSITE" id="PS01346">
    <property type="entry name" value="CLAUDIN"/>
    <property type="match status" value="1"/>
</dbReference>
<evidence type="ECO:0000313" key="9">
    <source>
        <dbReference type="Proteomes" id="UP000504632"/>
    </source>
</evidence>
<dbReference type="PRINTS" id="PR01077">
    <property type="entry name" value="CLAUDIN"/>
</dbReference>
<dbReference type="PANTHER" id="PTHR12002">
    <property type="entry name" value="CLAUDIN"/>
    <property type="match status" value="1"/>
</dbReference>
<evidence type="ECO:0000256" key="3">
    <source>
        <dbReference type="ARBA" id="ARBA00022475"/>
    </source>
</evidence>
<evidence type="ECO:0000256" key="2">
    <source>
        <dbReference type="ARBA" id="ARBA00022427"/>
    </source>
</evidence>
<keyword evidence="6 8" id="KW-1133">Transmembrane helix</keyword>
<gene>
    <name evidence="10" type="primary">cldn33b</name>
</gene>
<evidence type="ECO:0000256" key="8">
    <source>
        <dbReference type="RuleBase" id="RU060637"/>
    </source>
</evidence>
<name>A0A6J2WUC6_CHACN</name>
<dbReference type="Pfam" id="PF00822">
    <property type="entry name" value="PMP22_Claudin"/>
    <property type="match status" value="1"/>
</dbReference>
<keyword evidence="4 8" id="KW-0812">Transmembrane</keyword>
<sequence length="222" mass="24666">MSNPCTCALELLGMLVGAVAWFCSLSTTLMSQWMTLSTELLAAESYEKGLWETCVVQDVGGMECRPYDTLLGLPQDIKLARIFMCISDAIGLLGFFVTIPGISQVKCCTSHEARWAKRATKITGGVMYVLAGILGLIPVSYVAHNTVLQYFDQKLPDVIPRWEFGDALFIGWSAGFLHIVAGLLLFASCLDSTRSEPRFLYNHRRHELRTTDTSAKKHSEYV</sequence>
<dbReference type="FunCoup" id="A0A6J2WUC6">
    <property type="interactions" value="130"/>
</dbReference>
<comment type="similarity">
    <text evidence="1 8">Belongs to the claudin family.</text>
</comment>
<comment type="subcellular location">
    <subcellularLocation>
        <location evidence="8">Cell junction</location>
        <location evidence="8">Tight junction</location>
    </subcellularLocation>
    <subcellularLocation>
        <location evidence="8">Cell membrane</location>
        <topology evidence="8">Multi-pass membrane protein</topology>
    </subcellularLocation>
</comment>
<dbReference type="InterPro" id="IPR017974">
    <property type="entry name" value="Claudin_CS"/>
</dbReference>
<keyword evidence="5 8" id="KW-0965">Cell junction</keyword>
<evidence type="ECO:0000256" key="5">
    <source>
        <dbReference type="ARBA" id="ARBA00022949"/>
    </source>
</evidence>
<keyword evidence="9" id="KW-1185">Reference proteome</keyword>
<dbReference type="GO" id="GO:0005198">
    <property type="term" value="F:structural molecule activity"/>
    <property type="evidence" value="ECO:0007669"/>
    <property type="project" value="InterPro"/>
</dbReference>
<dbReference type="GO" id="GO:0005886">
    <property type="term" value="C:plasma membrane"/>
    <property type="evidence" value="ECO:0007669"/>
    <property type="project" value="UniProtKB-SubCell"/>
</dbReference>
<reference evidence="10" key="1">
    <citation type="submission" date="2025-08" db="UniProtKB">
        <authorList>
            <consortium name="RefSeq"/>
        </authorList>
    </citation>
    <scope>IDENTIFICATION</scope>
</reference>
<evidence type="ECO:0000256" key="1">
    <source>
        <dbReference type="ARBA" id="ARBA00008295"/>
    </source>
</evidence>
<evidence type="ECO:0000256" key="7">
    <source>
        <dbReference type="ARBA" id="ARBA00023136"/>
    </source>
</evidence>
<dbReference type="RefSeq" id="XP_030647873.1">
    <property type="nucleotide sequence ID" value="XM_030792013.1"/>
</dbReference>
<feature type="transmembrane region" description="Helical" evidence="8">
    <location>
        <begin position="12"/>
        <end position="34"/>
    </location>
</feature>